<protein>
    <submittedName>
        <fullName evidence="1">Uncharacterized protein</fullName>
    </submittedName>
</protein>
<proteinExistence type="predicted"/>
<reference evidence="1 2" key="1">
    <citation type="submission" date="2020-08" db="EMBL/GenBank/DDBJ databases">
        <title>Cohnella phylogeny.</title>
        <authorList>
            <person name="Dunlap C."/>
        </authorList>
    </citation>
    <scope>NUCLEOTIDE SEQUENCE [LARGE SCALE GENOMIC DNA]</scope>
    <source>
        <strain evidence="1 2">DSM 28246</strain>
    </source>
</reference>
<organism evidence="1 2">
    <name type="scientific">Cohnella nanjingensis</name>
    <dbReference type="NCBI Taxonomy" id="1387779"/>
    <lineage>
        <taxon>Bacteria</taxon>
        <taxon>Bacillati</taxon>
        <taxon>Bacillota</taxon>
        <taxon>Bacilli</taxon>
        <taxon>Bacillales</taxon>
        <taxon>Paenibacillaceae</taxon>
        <taxon>Cohnella</taxon>
    </lineage>
</organism>
<comment type="caution">
    <text evidence="1">The sequence shown here is derived from an EMBL/GenBank/DDBJ whole genome shotgun (WGS) entry which is preliminary data.</text>
</comment>
<evidence type="ECO:0000313" key="1">
    <source>
        <dbReference type="EMBL" id="MBB6669170.1"/>
    </source>
</evidence>
<evidence type="ECO:0000313" key="2">
    <source>
        <dbReference type="Proteomes" id="UP000547209"/>
    </source>
</evidence>
<dbReference type="AlphaFoldDB" id="A0A7X0RKL7"/>
<sequence>MISSYDNRLKPSHPILAEARQIAPNQIIMTYDKRTDLASATNVSNYWIRSNVEQPIPPGMATEGMDWGLTELNAVRPDFARITPIDHSNMRFVMTFRFNAISGIMHVVLPCFVNLEGMTGFDGENWGPYSRNMFIGM</sequence>
<dbReference type="RefSeq" id="WP_185140611.1">
    <property type="nucleotide sequence ID" value="NZ_JACJVP010000001.1"/>
</dbReference>
<accession>A0A7X0RKL7</accession>
<dbReference type="Proteomes" id="UP000547209">
    <property type="component" value="Unassembled WGS sequence"/>
</dbReference>
<dbReference type="EMBL" id="JACJVP010000001">
    <property type="protein sequence ID" value="MBB6669170.1"/>
    <property type="molecule type" value="Genomic_DNA"/>
</dbReference>
<gene>
    <name evidence="1" type="ORF">H7C19_00555</name>
</gene>
<keyword evidence="2" id="KW-1185">Reference proteome</keyword>
<name>A0A7X0RKL7_9BACL</name>